<keyword evidence="2" id="KW-1185">Reference proteome</keyword>
<gene>
    <name evidence="1" type="ORF">BU25DRAFT_297520</name>
</gene>
<evidence type="ECO:0000313" key="1">
    <source>
        <dbReference type="EMBL" id="KAF2621060.1"/>
    </source>
</evidence>
<protein>
    <submittedName>
        <fullName evidence="1">Uncharacterized protein</fullName>
    </submittedName>
</protein>
<accession>A0ACB6RGL5</accession>
<dbReference type="Proteomes" id="UP000799754">
    <property type="component" value="Unassembled WGS sequence"/>
</dbReference>
<feature type="non-terminal residue" evidence="1">
    <location>
        <position position="274"/>
    </location>
</feature>
<reference evidence="1" key="1">
    <citation type="journal article" date="2020" name="Stud. Mycol.">
        <title>101 Dothideomycetes genomes: a test case for predicting lifestyles and emergence of pathogens.</title>
        <authorList>
            <person name="Haridas S."/>
            <person name="Albert R."/>
            <person name="Binder M."/>
            <person name="Bloem J."/>
            <person name="Labutti K."/>
            <person name="Salamov A."/>
            <person name="Andreopoulos B."/>
            <person name="Baker S."/>
            <person name="Barry K."/>
            <person name="Bills G."/>
            <person name="Bluhm B."/>
            <person name="Cannon C."/>
            <person name="Castanera R."/>
            <person name="Culley D."/>
            <person name="Daum C."/>
            <person name="Ezra D."/>
            <person name="Gonzalez J."/>
            <person name="Henrissat B."/>
            <person name="Kuo A."/>
            <person name="Liang C."/>
            <person name="Lipzen A."/>
            <person name="Lutzoni F."/>
            <person name="Magnuson J."/>
            <person name="Mondo S."/>
            <person name="Nolan M."/>
            <person name="Ohm R."/>
            <person name="Pangilinan J."/>
            <person name="Park H.-J."/>
            <person name="Ramirez L."/>
            <person name="Alfaro M."/>
            <person name="Sun H."/>
            <person name="Tritt A."/>
            <person name="Yoshinaga Y."/>
            <person name="Zwiers L.-H."/>
            <person name="Turgeon B."/>
            <person name="Goodwin S."/>
            <person name="Spatafora J."/>
            <person name="Crous P."/>
            <person name="Grigoriev I."/>
        </authorList>
    </citation>
    <scope>NUCLEOTIDE SEQUENCE</scope>
    <source>
        <strain evidence="1">CBS 525.71</strain>
    </source>
</reference>
<sequence length="274" mass="30403">NYSNYVWYNAQGAWDTGRLTRVLKRETKTRLGVELHMLDYRHTASCCGRVVVGELFSRGCQDELGEIEEAEVEDDGEDILELQNSRTTAMGVGNYSAPIDIVKHLSVRWIDAFCPLSMAWHRFLGVDGEGEADEGVDASASTARKRVLQNSISEPAVLPKAKEGQVEDLREEEIRKALRQVLKKQDVSFRSVEQEQAMHAVLGGQTPLVVVLPTGGGKRLLFTVPAIVEKEGGVTVVVVPYRALIEDLVMRIRQSGIDCMEWKHGENNPASVVV</sequence>
<evidence type="ECO:0000313" key="2">
    <source>
        <dbReference type="Proteomes" id="UP000799754"/>
    </source>
</evidence>
<organism evidence="1 2">
    <name type="scientific">Macroventuria anomochaeta</name>
    <dbReference type="NCBI Taxonomy" id="301207"/>
    <lineage>
        <taxon>Eukaryota</taxon>
        <taxon>Fungi</taxon>
        <taxon>Dikarya</taxon>
        <taxon>Ascomycota</taxon>
        <taxon>Pezizomycotina</taxon>
        <taxon>Dothideomycetes</taxon>
        <taxon>Pleosporomycetidae</taxon>
        <taxon>Pleosporales</taxon>
        <taxon>Pleosporineae</taxon>
        <taxon>Didymellaceae</taxon>
        <taxon>Macroventuria</taxon>
    </lineage>
</organism>
<dbReference type="EMBL" id="MU006770">
    <property type="protein sequence ID" value="KAF2621060.1"/>
    <property type="molecule type" value="Genomic_DNA"/>
</dbReference>
<feature type="non-terminal residue" evidence="1">
    <location>
        <position position="1"/>
    </location>
</feature>
<name>A0ACB6RGL5_9PLEO</name>
<comment type="caution">
    <text evidence="1">The sequence shown here is derived from an EMBL/GenBank/DDBJ whole genome shotgun (WGS) entry which is preliminary data.</text>
</comment>
<proteinExistence type="predicted"/>